<sequence>MATHFEMFFATNTARDHVVRTGYTTAPLGTVEYSAMSDGLRKEAVPMKIQHIGGAGPIGGRKFLCALGALPLSAFEEDVNQPSPGRHKERVAKALLSDPFRFSTHKHSSYLIEKALCYCSEDDQQKFLDVLGSPQMILELANTQYGCYVARALLQDDRLNSEKAIRLLKRNRAELEQTKHGYRFLSEMGLTE</sequence>
<dbReference type="SUPFAM" id="SSF48371">
    <property type="entry name" value="ARM repeat"/>
    <property type="match status" value="1"/>
</dbReference>
<organism evidence="3 4">
    <name type="scientific">Durusdinium trenchii</name>
    <dbReference type="NCBI Taxonomy" id="1381693"/>
    <lineage>
        <taxon>Eukaryota</taxon>
        <taxon>Sar</taxon>
        <taxon>Alveolata</taxon>
        <taxon>Dinophyceae</taxon>
        <taxon>Suessiales</taxon>
        <taxon>Symbiodiniaceae</taxon>
        <taxon>Durusdinium</taxon>
    </lineage>
</organism>
<protein>
    <submittedName>
        <fullName evidence="3">Pumilio-like 1</fullName>
    </submittedName>
</protein>
<dbReference type="PROSITE" id="PS50302">
    <property type="entry name" value="PUM"/>
    <property type="match status" value="1"/>
</dbReference>
<dbReference type="Proteomes" id="UP001642464">
    <property type="component" value="Unassembled WGS sequence"/>
</dbReference>
<evidence type="ECO:0000313" key="3">
    <source>
        <dbReference type="EMBL" id="CAK9110177.1"/>
    </source>
</evidence>
<dbReference type="InterPro" id="IPR001313">
    <property type="entry name" value="Pumilio_RNA-bd_rpt"/>
</dbReference>
<dbReference type="EMBL" id="CAXAMM010043462">
    <property type="protein sequence ID" value="CAK9110177.1"/>
    <property type="molecule type" value="Genomic_DNA"/>
</dbReference>
<proteinExistence type="predicted"/>
<dbReference type="InterPro" id="IPR016024">
    <property type="entry name" value="ARM-type_fold"/>
</dbReference>
<keyword evidence="4" id="KW-1185">Reference proteome</keyword>
<reference evidence="3 4" key="1">
    <citation type="submission" date="2024-02" db="EMBL/GenBank/DDBJ databases">
        <authorList>
            <person name="Chen Y."/>
            <person name="Shah S."/>
            <person name="Dougan E. K."/>
            <person name="Thang M."/>
            <person name="Chan C."/>
        </authorList>
    </citation>
    <scope>NUCLEOTIDE SEQUENCE [LARGE SCALE GENOMIC DNA]</scope>
</reference>
<evidence type="ECO:0000313" key="4">
    <source>
        <dbReference type="Proteomes" id="UP001642464"/>
    </source>
</evidence>
<name>A0ABP0SCS9_9DINO</name>
<keyword evidence="1" id="KW-0677">Repeat</keyword>
<accession>A0ABP0SCS9</accession>
<evidence type="ECO:0000256" key="1">
    <source>
        <dbReference type="ARBA" id="ARBA00022737"/>
    </source>
</evidence>
<dbReference type="Gene3D" id="1.25.10.10">
    <property type="entry name" value="Leucine-rich Repeat Variant"/>
    <property type="match status" value="1"/>
</dbReference>
<dbReference type="InterPro" id="IPR011989">
    <property type="entry name" value="ARM-like"/>
</dbReference>
<gene>
    <name evidence="3" type="ORF">SCF082_LOCUS51179</name>
</gene>
<dbReference type="SMART" id="SM00025">
    <property type="entry name" value="Pumilio"/>
    <property type="match status" value="2"/>
</dbReference>
<comment type="caution">
    <text evidence="3">The sequence shown here is derived from an EMBL/GenBank/DDBJ whole genome shotgun (WGS) entry which is preliminary data.</text>
</comment>
<feature type="repeat" description="Pumilio" evidence="2">
    <location>
        <begin position="94"/>
        <end position="129"/>
    </location>
</feature>
<dbReference type="Pfam" id="PF00806">
    <property type="entry name" value="PUF"/>
    <property type="match status" value="2"/>
</dbReference>
<evidence type="ECO:0000256" key="2">
    <source>
        <dbReference type="PROSITE-ProRule" id="PRU00317"/>
    </source>
</evidence>